<dbReference type="EMBL" id="JABXYM010000001">
    <property type="protein sequence ID" value="MCR6098038.1"/>
    <property type="molecule type" value="Genomic_DNA"/>
</dbReference>
<dbReference type="PANTHER" id="PTHR43591:SF110">
    <property type="entry name" value="RHODANESE DOMAIN-CONTAINING PROTEIN"/>
    <property type="match status" value="1"/>
</dbReference>
<evidence type="ECO:0000259" key="1">
    <source>
        <dbReference type="Pfam" id="PF13649"/>
    </source>
</evidence>
<evidence type="ECO:0000313" key="2">
    <source>
        <dbReference type="EMBL" id="MCR6098038.1"/>
    </source>
</evidence>
<comment type="caution">
    <text evidence="2">The sequence shown here is derived from an EMBL/GenBank/DDBJ whole genome shotgun (WGS) entry which is preliminary data.</text>
</comment>
<dbReference type="AlphaFoldDB" id="A0A9Q4B472"/>
<dbReference type="InterPro" id="IPR029063">
    <property type="entry name" value="SAM-dependent_MTases_sf"/>
</dbReference>
<keyword evidence="2" id="KW-0489">Methyltransferase</keyword>
<dbReference type="Proteomes" id="UP001057753">
    <property type="component" value="Unassembled WGS sequence"/>
</dbReference>
<evidence type="ECO:0000313" key="3">
    <source>
        <dbReference type="Proteomes" id="UP001057753"/>
    </source>
</evidence>
<dbReference type="CDD" id="cd02440">
    <property type="entry name" value="AdoMet_MTases"/>
    <property type="match status" value="1"/>
</dbReference>
<keyword evidence="2" id="KW-0808">Transferase</keyword>
<protein>
    <submittedName>
        <fullName evidence="2">Class I SAM-dependent methyltransferase</fullName>
    </submittedName>
</protein>
<accession>A0A9Q4B472</accession>
<dbReference type="GO" id="GO:0032259">
    <property type="term" value="P:methylation"/>
    <property type="evidence" value="ECO:0007669"/>
    <property type="project" value="UniProtKB-KW"/>
</dbReference>
<dbReference type="GO" id="GO:0008168">
    <property type="term" value="F:methyltransferase activity"/>
    <property type="evidence" value="ECO:0007669"/>
    <property type="project" value="UniProtKB-KW"/>
</dbReference>
<dbReference type="Pfam" id="PF13649">
    <property type="entry name" value="Methyltransf_25"/>
    <property type="match status" value="1"/>
</dbReference>
<feature type="domain" description="Methyltransferase" evidence="1">
    <location>
        <begin position="50"/>
        <end position="147"/>
    </location>
</feature>
<organism evidence="2 3">
    <name type="scientific">Salipaludibacillus agaradhaerens</name>
    <name type="common">Bacillus agaradhaerens</name>
    <dbReference type="NCBI Taxonomy" id="76935"/>
    <lineage>
        <taxon>Bacteria</taxon>
        <taxon>Bacillati</taxon>
        <taxon>Bacillota</taxon>
        <taxon>Bacilli</taxon>
        <taxon>Bacillales</taxon>
        <taxon>Bacillaceae</taxon>
    </lineage>
</organism>
<keyword evidence="3" id="KW-1185">Reference proteome</keyword>
<gene>
    <name evidence="2" type="ORF">HXA33_15980</name>
</gene>
<dbReference type="InterPro" id="IPR041698">
    <property type="entry name" value="Methyltransf_25"/>
</dbReference>
<reference evidence="2" key="1">
    <citation type="submission" date="2020-06" db="EMBL/GenBank/DDBJ databases">
        <title>Insight into the genomes of haloalkaliphilic bacilli from Kenyan soda lakes.</title>
        <authorList>
            <person name="Mwirichia R."/>
            <person name="Villamizar G.C."/>
            <person name="Poehlein A."/>
            <person name="Mugweru J."/>
            <person name="Kipnyargis A."/>
            <person name="Kiplimo D."/>
            <person name="Orwa P."/>
            <person name="Daniel R."/>
        </authorList>
    </citation>
    <scope>NUCLEOTIDE SEQUENCE</scope>
    <source>
        <strain evidence="2">B1096_S55</strain>
    </source>
</reference>
<dbReference type="Gene3D" id="3.40.50.150">
    <property type="entry name" value="Vaccinia Virus protein VP39"/>
    <property type="match status" value="1"/>
</dbReference>
<sequence length="233" mass="26475">MKHANMNWNDANKVATYRESIPLKIPAYHTLHTMMSSFLTAGIHEKEPGILIVGGGGGKELDVLAKRHSHWHYTIVDPSNRMLELAARVKEQLPFPHSVTLCHGDLSTVPYERLYSAITCLLVAHFIENEKKPAFLQDMYRRLKPGGMLVITTMNDLENHPSRLVYENAWQDFIELKGCCSGQWNTFKSSFGKTTHLMASDTFEQLLTTTGFQPPTRFFSSFLIDGWIAFKEA</sequence>
<dbReference type="RefSeq" id="WP_257822414.1">
    <property type="nucleotide sequence ID" value="NZ_JABXYM010000001.1"/>
</dbReference>
<dbReference type="SUPFAM" id="SSF53335">
    <property type="entry name" value="S-adenosyl-L-methionine-dependent methyltransferases"/>
    <property type="match status" value="1"/>
</dbReference>
<dbReference type="PANTHER" id="PTHR43591">
    <property type="entry name" value="METHYLTRANSFERASE"/>
    <property type="match status" value="1"/>
</dbReference>
<name>A0A9Q4B472_SALAG</name>
<proteinExistence type="predicted"/>